<keyword evidence="3" id="KW-1185">Reference proteome</keyword>
<dbReference type="RefSeq" id="WP_269415258.1">
    <property type="nucleotide sequence ID" value="NZ_JAPWGL010000002.1"/>
</dbReference>
<comment type="caution">
    <text evidence="2">The sequence shown here is derived from an EMBL/GenBank/DDBJ whole genome shotgun (WGS) entry which is preliminary data.</text>
</comment>
<dbReference type="PROSITE" id="PS51257">
    <property type="entry name" value="PROKAR_LIPOPROTEIN"/>
    <property type="match status" value="1"/>
</dbReference>
<dbReference type="Proteomes" id="UP001144341">
    <property type="component" value="Unassembled WGS sequence"/>
</dbReference>
<evidence type="ECO:0000313" key="2">
    <source>
        <dbReference type="EMBL" id="MCZ4223466.1"/>
    </source>
</evidence>
<name>A0ABT4KX03_9SPHI</name>
<reference evidence="2" key="1">
    <citation type="submission" date="2022-12" db="EMBL/GenBank/DDBJ databases">
        <title>Genome sequence of SJ11.</title>
        <authorList>
            <person name="Woo H."/>
        </authorList>
    </citation>
    <scope>NUCLEOTIDE SEQUENCE</scope>
    <source>
        <strain evidence="2">SJ11</strain>
    </source>
</reference>
<dbReference type="Gene3D" id="2.60.40.1080">
    <property type="match status" value="1"/>
</dbReference>
<dbReference type="EMBL" id="JAPWGL010000002">
    <property type="protein sequence ID" value="MCZ4223466.1"/>
    <property type="molecule type" value="Genomic_DNA"/>
</dbReference>
<proteinExistence type="predicted"/>
<accession>A0ABT4KX03</accession>
<protein>
    <submittedName>
        <fullName evidence="2">Ig-like domain-containing protein</fullName>
    </submittedName>
</protein>
<sequence>MKKIIYLLLVVFLASCKKEDKIIPTLSFIVPTRAVGDPEFTIRAPQSNSDGSFSYSSSNAAVATVSGTTIRIAGVGTTTIKAVQSASRNYGAAEIETTFTVVPTGTLVAGQFYAGGIIVHLLTVSGVQRGYIVSEDDISTSAPWTPGSLDATTATGTAIGTGAANTAKIIATFGDGSYAAKLCTDYRGGGYTDWFLPSSLELSLLGTRKSVIGNIAETVYWSSSEVSTNIGNANYVFMGPAAASSVTGFSKTYRYKVRAFRYF</sequence>
<gene>
    <name evidence="2" type="ORF">O0931_09170</name>
</gene>
<dbReference type="SUPFAM" id="SSF49373">
    <property type="entry name" value="Invasin/intimin cell-adhesion fragments"/>
    <property type="match status" value="1"/>
</dbReference>
<organism evidence="2 3">
    <name type="scientific">Pedobacter rhodius</name>
    <dbReference type="NCBI Taxonomy" id="3004098"/>
    <lineage>
        <taxon>Bacteria</taxon>
        <taxon>Pseudomonadati</taxon>
        <taxon>Bacteroidota</taxon>
        <taxon>Sphingobacteriia</taxon>
        <taxon>Sphingobacteriales</taxon>
        <taxon>Sphingobacteriaceae</taxon>
        <taxon>Pedobacter</taxon>
    </lineage>
</organism>
<evidence type="ECO:0000259" key="1">
    <source>
        <dbReference type="Pfam" id="PF02368"/>
    </source>
</evidence>
<feature type="domain" description="BIG2" evidence="1">
    <location>
        <begin position="44"/>
        <end position="84"/>
    </location>
</feature>
<dbReference type="InterPro" id="IPR008964">
    <property type="entry name" value="Invasin/intimin_cell_adhesion"/>
</dbReference>
<evidence type="ECO:0000313" key="3">
    <source>
        <dbReference type="Proteomes" id="UP001144341"/>
    </source>
</evidence>
<dbReference type="InterPro" id="IPR003343">
    <property type="entry name" value="Big_2"/>
</dbReference>
<dbReference type="Pfam" id="PF02368">
    <property type="entry name" value="Big_2"/>
    <property type="match status" value="1"/>
</dbReference>